<organism evidence="2 3">
    <name type="scientific">Actinoallomurus vinaceus</name>
    <dbReference type="NCBI Taxonomy" id="1080074"/>
    <lineage>
        <taxon>Bacteria</taxon>
        <taxon>Bacillati</taxon>
        <taxon>Actinomycetota</taxon>
        <taxon>Actinomycetes</taxon>
        <taxon>Streptosporangiales</taxon>
        <taxon>Thermomonosporaceae</taxon>
        <taxon>Actinoallomurus</taxon>
    </lineage>
</organism>
<evidence type="ECO:0000256" key="1">
    <source>
        <dbReference type="SAM" id="MobiDB-lite"/>
    </source>
</evidence>
<dbReference type="EMBL" id="BAABHK010000006">
    <property type="protein sequence ID" value="GAA4629127.1"/>
    <property type="molecule type" value="Genomic_DNA"/>
</dbReference>
<reference evidence="3" key="1">
    <citation type="journal article" date="2019" name="Int. J. Syst. Evol. Microbiol.">
        <title>The Global Catalogue of Microorganisms (GCM) 10K type strain sequencing project: providing services to taxonomists for standard genome sequencing and annotation.</title>
        <authorList>
            <consortium name="The Broad Institute Genomics Platform"/>
            <consortium name="The Broad Institute Genome Sequencing Center for Infectious Disease"/>
            <person name="Wu L."/>
            <person name="Ma J."/>
        </authorList>
    </citation>
    <scope>NUCLEOTIDE SEQUENCE [LARGE SCALE GENOMIC DNA]</scope>
    <source>
        <strain evidence="3">JCM 17939</strain>
    </source>
</reference>
<accession>A0ABP8UDY2</accession>
<evidence type="ECO:0000313" key="2">
    <source>
        <dbReference type="EMBL" id="GAA4629127.1"/>
    </source>
</evidence>
<protein>
    <submittedName>
        <fullName evidence="2">Uncharacterized protein</fullName>
    </submittedName>
</protein>
<dbReference type="Proteomes" id="UP001501442">
    <property type="component" value="Unassembled WGS sequence"/>
</dbReference>
<sequence>MVAFIRPSSRSGVTACRKLTLITLSMPTLKVVTSHAPVDERDEDPERRDGQTHQPQHPAGPETAGERAGGQGAEQDADAAQREEQADGAARQAEADELDGQHGLAELDREVGAGPREGDGPQHRVAGHEADALANLLPQRRGARVAGSRLGPPDAQ</sequence>
<proteinExistence type="predicted"/>
<keyword evidence="3" id="KW-1185">Reference proteome</keyword>
<evidence type="ECO:0000313" key="3">
    <source>
        <dbReference type="Proteomes" id="UP001501442"/>
    </source>
</evidence>
<name>A0ABP8UDY2_9ACTN</name>
<gene>
    <name evidence="2" type="ORF">GCM10023196_048540</name>
</gene>
<feature type="compositionally biased region" description="Basic and acidic residues" evidence="1">
    <location>
        <begin position="105"/>
        <end position="131"/>
    </location>
</feature>
<comment type="caution">
    <text evidence="2">The sequence shown here is derived from an EMBL/GenBank/DDBJ whole genome shotgun (WGS) entry which is preliminary data.</text>
</comment>
<feature type="region of interest" description="Disordered" evidence="1">
    <location>
        <begin position="31"/>
        <end position="156"/>
    </location>
</feature>